<organism evidence="2 3">
    <name type="scientific">Flavobacterium pokkalii</name>
    <dbReference type="NCBI Taxonomy" id="1940408"/>
    <lineage>
        <taxon>Bacteria</taxon>
        <taxon>Pseudomonadati</taxon>
        <taxon>Bacteroidota</taxon>
        <taxon>Flavobacteriia</taxon>
        <taxon>Flavobacteriales</taxon>
        <taxon>Flavobacteriaceae</taxon>
        <taxon>Flavobacterium</taxon>
    </lineage>
</organism>
<name>A0ABR7US82_9FLAO</name>
<comment type="caution">
    <text evidence="2">The sequence shown here is derived from an EMBL/GenBank/DDBJ whole genome shotgun (WGS) entry which is preliminary data.</text>
</comment>
<dbReference type="RefSeq" id="WP_188220241.1">
    <property type="nucleotide sequence ID" value="NZ_NASZ01000007.1"/>
</dbReference>
<dbReference type="Proteomes" id="UP000661715">
    <property type="component" value="Unassembled WGS sequence"/>
</dbReference>
<keyword evidence="1" id="KW-0732">Signal</keyword>
<feature type="chain" id="PRO_5046147202" description="Tissue inhibitor of metalloproteinase" evidence="1">
    <location>
        <begin position="19"/>
        <end position="190"/>
    </location>
</feature>
<evidence type="ECO:0008006" key="4">
    <source>
        <dbReference type="Google" id="ProtNLM"/>
    </source>
</evidence>
<sequence>MKQLLLTALFFISLNALGQKFPCEYSSNVKDSIGTYKQTKEYLMSEKNFAGTSSYIFCTLATTDGLPTLNVQLIQKNKGFIKANCFDKNSKLYLQLNNGKVITLLHINMEYCGSMLRDEKGFDNRVIVGTFMFMKGTMEDLKSSPVSLMRIKYLTDTEDYIIKKELVSELNGKTYQPETYFMDNLHCIEN</sequence>
<protein>
    <recommendedName>
        <fullName evidence="4">Tissue inhibitor of metalloproteinase</fullName>
    </recommendedName>
</protein>
<feature type="signal peptide" evidence="1">
    <location>
        <begin position="1"/>
        <end position="18"/>
    </location>
</feature>
<reference evidence="2 3" key="1">
    <citation type="journal article" date="2020" name="Microbiol. Res.">
        <title>Flavobacterium pokkalii sp. nov., a novel plant growth promoting native rhizobacteria isolated from pokkali rice grown in coastal saline affected agricultural regions of southern India, Kerala.</title>
        <authorList>
            <person name="Menon R.R."/>
            <person name="Kumari S."/>
            <person name="Viver T."/>
            <person name="Rameshkumar N."/>
        </authorList>
    </citation>
    <scope>NUCLEOTIDE SEQUENCE [LARGE SCALE GENOMIC DNA]</scope>
    <source>
        <strain evidence="2 3">L1I52</strain>
    </source>
</reference>
<keyword evidence="3" id="KW-1185">Reference proteome</keyword>
<evidence type="ECO:0000256" key="1">
    <source>
        <dbReference type="SAM" id="SignalP"/>
    </source>
</evidence>
<proteinExistence type="predicted"/>
<evidence type="ECO:0000313" key="2">
    <source>
        <dbReference type="EMBL" id="MBD0724865.1"/>
    </source>
</evidence>
<evidence type="ECO:0000313" key="3">
    <source>
        <dbReference type="Proteomes" id="UP000661715"/>
    </source>
</evidence>
<accession>A0ABR7US82</accession>
<dbReference type="EMBL" id="NASZ01000007">
    <property type="protein sequence ID" value="MBD0724865.1"/>
    <property type="molecule type" value="Genomic_DNA"/>
</dbReference>
<gene>
    <name evidence="2" type="ORF">B6A10_06700</name>
</gene>